<dbReference type="Proteomes" id="UP001596548">
    <property type="component" value="Unassembled WGS sequence"/>
</dbReference>
<organism evidence="2 3">
    <name type="scientific">Paractinoplanes rhizophilus</name>
    <dbReference type="NCBI Taxonomy" id="1416877"/>
    <lineage>
        <taxon>Bacteria</taxon>
        <taxon>Bacillati</taxon>
        <taxon>Actinomycetota</taxon>
        <taxon>Actinomycetes</taxon>
        <taxon>Micromonosporales</taxon>
        <taxon>Micromonosporaceae</taxon>
        <taxon>Paractinoplanes</taxon>
    </lineage>
</organism>
<evidence type="ECO:0000313" key="3">
    <source>
        <dbReference type="Proteomes" id="UP001596548"/>
    </source>
</evidence>
<proteinExistence type="predicted"/>
<reference evidence="3" key="1">
    <citation type="journal article" date="2019" name="Int. J. Syst. Evol. Microbiol.">
        <title>The Global Catalogue of Microorganisms (GCM) 10K type strain sequencing project: providing services to taxonomists for standard genome sequencing and annotation.</title>
        <authorList>
            <consortium name="The Broad Institute Genomics Platform"/>
            <consortium name="The Broad Institute Genome Sequencing Center for Infectious Disease"/>
            <person name="Wu L."/>
            <person name="Ma J."/>
        </authorList>
    </citation>
    <scope>NUCLEOTIDE SEQUENCE [LARGE SCALE GENOMIC DNA]</scope>
    <source>
        <strain evidence="3">XZYJT-10</strain>
    </source>
</reference>
<dbReference type="EMBL" id="JBHTBJ010000013">
    <property type="protein sequence ID" value="MFC7276178.1"/>
    <property type="molecule type" value="Genomic_DNA"/>
</dbReference>
<gene>
    <name evidence="2" type="ORF">ACFQS1_19475</name>
</gene>
<feature type="domain" description="DUF5753" evidence="1">
    <location>
        <begin position="2"/>
        <end position="160"/>
    </location>
</feature>
<sequence>MPGLLQTEDYARAVIGGVVQGISGEDLQRRVDVRLQRQSVLHRPAPMQLHAVMDEAAIRRVVGGPAVMRAQLERLAQAAASRHIRLQVVPFGVGAHPGMPGSFIVMNFADPFDAPLVYVDSMAGDLFLEAEEDVRRFEATFDRIATDALSPAQTKKLIQEAAKAAS</sequence>
<comment type="caution">
    <text evidence="2">The sequence shown here is derived from an EMBL/GenBank/DDBJ whole genome shotgun (WGS) entry which is preliminary data.</text>
</comment>
<name>A0ABW2HVJ6_9ACTN</name>
<keyword evidence="3" id="KW-1185">Reference proteome</keyword>
<accession>A0ABW2HVJ6</accession>
<dbReference type="Pfam" id="PF19054">
    <property type="entry name" value="DUF5753"/>
    <property type="match status" value="1"/>
</dbReference>
<dbReference type="RefSeq" id="WP_378970159.1">
    <property type="nucleotide sequence ID" value="NZ_JBHTBJ010000013.1"/>
</dbReference>
<protein>
    <submittedName>
        <fullName evidence="2">DUF5753 domain-containing protein</fullName>
    </submittedName>
</protein>
<evidence type="ECO:0000259" key="1">
    <source>
        <dbReference type="Pfam" id="PF19054"/>
    </source>
</evidence>
<dbReference type="InterPro" id="IPR043917">
    <property type="entry name" value="DUF5753"/>
</dbReference>
<evidence type="ECO:0000313" key="2">
    <source>
        <dbReference type="EMBL" id="MFC7276178.1"/>
    </source>
</evidence>